<keyword evidence="2" id="KW-0238">DNA-binding</keyword>
<dbReference type="PANTHER" id="PTHR30154">
    <property type="entry name" value="LEUCINE-RESPONSIVE REGULATORY PROTEIN"/>
    <property type="match status" value="1"/>
</dbReference>
<dbReference type="AlphaFoldDB" id="A0A1D7VLI4"/>
<dbReference type="GO" id="GO:0005829">
    <property type="term" value="C:cytosol"/>
    <property type="evidence" value="ECO:0007669"/>
    <property type="project" value="TreeGrafter"/>
</dbReference>
<dbReference type="KEGG" id="slc:SL103_16180"/>
<dbReference type="InterPro" id="IPR000485">
    <property type="entry name" value="AsnC-type_HTH_dom"/>
</dbReference>
<keyword evidence="1" id="KW-0805">Transcription regulation</keyword>
<proteinExistence type="predicted"/>
<dbReference type="InterPro" id="IPR019887">
    <property type="entry name" value="Tscrpt_reg_AsnC/Lrp_C"/>
</dbReference>
<sequence>MRETVTASELDLALVNALQLRPRASWSELAPLLGVTASTLARRWDRLSAAGLAWVYAAPGREFARSRCTAFVLLRCRPSERARLTERLSAFPEVVTIEVTAPGTADLLLDVLGPDLPSLSRFLTEELDPLPGITSVRCLFATSLYVEGSRWRLRSLDPAQLNALGSAAAAAGQPTGALALDAVDRALLAQLVSDGRLGWAELAQRTGTSPATVRRRLRRLTDSEVLTFRCDVAAPLAGRVVPVSLLATTPAREVGAVHRTLAALPECRLVAAVTGPANLFATLWVSDIGDIQRRETALSARLPGLTVTDRIVGLRTVKRMGHLLDHDGRRTGVRPISPW</sequence>
<protein>
    <recommendedName>
        <fullName evidence="4">HTH asnC-type domain-containing protein</fullName>
    </recommendedName>
</protein>
<keyword evidence="3" id="KW-0804">Transcription</keyword>
<keyword evidence="6" id="KW-1185">Reference proteome</keyword>
<dbReference type="SMART" id="SM00344">
    <property type="entry name" value="HTH_ASNC"/>
    <property type="match status" value="2"/>
</dbReference>
<dbReference type="InterPro" id="IPR036388">
    <property type="entry name" value="WH-like_DNA-bd_sf"/>
</dbReference>
<gene>
    <name evidence="5" type="ORF">SL103_16180</name>
</gene>
<dbReference type="GO" id="GO:0043200">
    <property type="term" value="P:response to amino acid"/>
    <property type="evidence" value="ECO:0007669"/>
    <property type="project" value="TreeGrafter"/>
</dbReference>
<dbReference type="Gene3D" id="1.10.10.10">
    <property type="entry name" value="Winged helix-like DNA-binding domain superfamily/Winged helix DNA-binding domain"/>
    <property type="match status" value="2"/>
</dbReference>
<feature type="domain" description="HTH asnC-type" evidence="4">
    <location>
        <begin position="180"/>
        <end position="240"/>
    </location>
</feature>
<dbReference type="Pfam" id="PF01037">
    <property type="entry name" value="AsnC_trans_reg"/>
    <property type="match status" value="1"/>
</dbReference>
<reference evidence="5 6" key="1">
    <citation type="submission" date="2016-09" db="EMBL/GenBank/DDBJ databases">
        <title>Complete genome sequencing of Streptomyces lydicus 103 and metabolic pathways analysis of antibiotic biosynthesis.</title>
        <authorList>
            <person name="Jia N."/>
            <person name="Ding M.-Z."/>
            <person name="Gao F."/>
            <person name="Yuan Y.-J."/>
        </authorList>
    </citation>
    <scope>NUCLEOTIDE SEQUENCE [LARGE SCALE GENOMIC DNA]</scope>
    <source>
        <strain evidence="5 6">103</strain>
    </source>
</reference>
<dbReference type="EMBL" id="CP017157">
    <property type="protein sequence ID" value="AOP47591.1"/>
    <property type="molecule type" value="Genomic_DNA"/>
</dbReference>
<dbReference type="SUPFAM" id="SSF54909">
    <property type="entry name" value="Dimeric alpha+beta barrel"/>
    <property type="match status" value="2"/>
</dbReference>
<dbReference type="GO" id="GO:0043565">
    <property type="term" value="F:sequence-specific DNA binding"/>
    <property type="evidence" value="ECO:0007669"/>
    <property type="project" value="InterPro"/>
</dbReference>
<dbReference type="Proteomes" id="UP000094094">
    <property type="component" value="Chromosome"/>
</dbReference>
<evidence type="ECO:0000256" key="2">
    <source>
        <dbReference type="ARBA" id="ARBA00023125"/>
    </source>
</evidence>
<dbReference type="PRINTS" id="PR00033">
    <property type="entry name" value="HTHASNC"/>
</dbReference>
<evidence type="ECO:0000256" key="1">
    <source>
        <dbReference type="ARBA" id="ARBA00023015"/>
    </source>
</evidence>
<dbReference type="Gene3D" id="3.30.70.920">
    <property type="match status" value="2"/>
</dbReference>
<dbReference type="PANTHER" id="PTHR30154:SF34">
    <property type="entry name" value="TRANSCRIPTIONAL REGULATOR AZLB"/>
    <property type="match status" value="1"/>
</dbReference>
<dbReference type="Pfam" id="PF13404">
    <property type="entry name" value="HTH_AsnC-type"/>
    <property type="match status" value="2"/>
</dbReference>
<dbReference type="PROSITE" id="PS50956">
    <property type="entry name" value="HTH_ASNC_2"/>
    <property type="match status" value="1"/>
</dbReference>
<dbReference type="InterPro" id="IPR036390">
    <property type="entry name" value="WH_DNA-bd_sf"/>
</dbReference>
<dbReference type="InterPro" id="IPR019888">
    <property type="entry name" value="Tscrpt_reg_AsnC-like"/>
</dbReference>
<name>A0A1D7VLI4_9ACTN</name>
<evidence type="ECO:0000259" key="4">
    <source>
        <dbReference type="PROSITE" id="PS50956"/>
    </source>
</evidence>
<evidence type="ECO:0000313" key="6">
    <source>
        <dbReference type="Proteomes" id="UP000094094"/>
    </source>
</evidence>
<organism evidence="5 6">
    <name type="scientific">Streptomyces lydicus</name>
    <dbReference type="NCBI Taxonomy" id="47763"/>
    <lineage>
        <taxon>Bacteria</taxon>
        <taxon>Bacillati</taxon>
        <taxon>Actinomycetota</taxon>
        <taxon>Actinomycetes</taxon>
        <taxon>Kitasatosporales</taxon>
        <taxon>Streptomycetaceae</taxon>
        <taxon>Streptomyces</taxon>
    </lineage>
</organism>
<dbReference type="InterPro" id="IPR011008">
    <property type="entry name" value="Dimeric_a/b-barrel"/>
</dbReference>
<evidence type="ECO:0000313" key="5">
    <source>
        <dbReference type="EMBL" id="AOP47591.1"/>
    </source>
</evidence>
<dbReference type="SUPFAM" id="SSF46785">
    <property type="entry name" value="Winged helix' DNA-binding domain"/>
    <property type="match status" value="2"/>
</dbReference>
<accession>A0A1D7VLI4</accession>
<evidence type="ECO:0000256" key="3">
    <source>
        <dbReference type="ARBA" id="ARBA00023163"/>
    </source>
</evidence>